<sequence>MKTVILFQWVFQWVELKQDVLNSLVKAGNRGVVLDHLNPTKTQPEPGYILEVFADGETLDVVSVPISWVNPLPETWGNVEYDARQTA</sequence>
<keyword evidence="2" id="KW-1185">Reference proteome</keyword>
<organism evidence="1 2">
    <name type="scientific">Sphaerospermopsis aphanizomenoides LEGE 00250</name>
    <dbReference type="NCBI Taxonomy" id="2777972"/>
    <lineage>
        <taxon>Bacteria</taxon>
        <taxon>Bacillati</taxon>
        <taxon>Cyanobacteriota</taxon>
        <taxon>Cyanophyceae</taxon>
        <taxon>Nostocales</taxon>
        <taxon>Aphanizomenonaceae</taxon>
        <taxon>Sphaerospermopsis</taxon>
        <taxon>Sphaerospermopsis aphanizomenoides</taxon>
    </lineage>
</organism>
<dbReference type="Proteomes" id="UP000606776">
    <property type="component" value="Unassembled WGS sequence"/>
</dbReference>
<dbReference type="RefSeq" id="WP_193943038.1">
    <property type="nucleotide sequence ID" value="NZ_JADEWB010000072.1"/>
</dbReference>
<protein>
    <submittedName>
        <fullName evidence="1">DUF4926 domain-containing protein</fullName>
    </submittedName>
</protein>
<comment type="caution">
    <text evidence="1">The sequence shown here is derived from an EMBL/GenBank/DDBJ whole genome shotgun (WGS) entry which is preliminary data.</text>
</comment>
<name>A0ABR9VHZ6_9CYAN</name>
<evidence type="ECO:0000313" key="1">
    <source>
        <dbReference type="EMBL" id="MBE9237015.1"/>
    </source>
</evidence>
<dbReference type="EMBL" id="JADEWB010000072">
    <property type="protein sequence ID" value="MBE9237015.1"/>
    <property type="molecule type" value="Genomic_DNA"/>
</dbReference>
<proteinExistence type="predicted"/>
<reference evidence="1 2" key="1">
    <citation type="submission" date="2020-10" db="EMBL/GenBank/DDBJ databases">
        <authorList>
            <person name="Castelo-Branco R."/>
            <person name="Eusebio N."/>
            <person name="Adriana R."/>
            <person name="Vieira A."/>
            <person name="Brugerolle De Fraissinette N."/>
            <person name="Rezende De Castro R."/>
            <person name="Schneider M.P."/>
            <person name="Vasconcelos V."/>
            <person name="Leao P.N."/>
        </authorList>
    </citation>
    <scope>NUCLEOTIDE SEQUENCE [LARGE SCALE GENOMIC DNA]</scope>
    <source>
        <strain evidence="1 2">LEGE 00250</strain>
    </source>
</reference>
<evidence type="ECO:0000313" key="2">
    <source>
        <dbReference type="Proteomes" id="UP000606776"/>
    </source>
</evidence>
<accession>A0ABR9VHZ6</accession>
<gene>
    <name evidence="1" type="ORF">IQ227_13510</name>
</gene>